<evidence type="ECO:0000256" key="2">
    <source>
        <dbReference type="SAM" id="MobiDB-lite"/>
    </source>
</evidence>
<dbReference type="PANTHER" id="PTHR32114">
    <property type="entry name" value="ABC TRANSPORTER ABCH.3"/>
    <property type="match status" value="1"/>
</dbReference>
<feature type="compositionally biased region" description="Low complexity" evidence="2">
    <location>
        <begin position="259"/>
        <end position="271"/>
    </location>
</feature>
<feature type="region of interest" description="Disordered" evidence="2">
    <location>
        <begin position="259"/>
        <end position="324"/>
    </location>
</feature>
<dbReference type="InterPro" id="IPR027417">
    <property type="entry name" value="P-loop_NTPase"/>
</dbReference>
<feature type="coiled-coil region" evidence="1">
    <location>
        <begin position="516"/>
        <end position="585"/>
    </location>
</feature>
<reference evidence="4 5" key="1">
    <citation type="submission" date="2021-08" db="EMBL/GenBank/DDBJ databases">
        <title>Culture and genomic analysis of Symbiopectobacterium purcellii sp. nov. gen. nov., isolated from the leafhopper Empoasca decipiens.</title>
        <authorList>
            <person name="Nadal-Jimenez P."/>
            <person name="Siozios S."/>
            <person name="Halliday N."/>
            <person name="Camara M."/>
            <person name="Hurst G.D.D."/>
        </authorList>
    </citation>
    <scope>NUCLEOTIDE SEQUENCE [LARGE SCALE GENOMIC DNA]</scope>
    <source>
        <strain evidence="4 5">SyEd1</strain>
    </source>
</reference>
<dbReference type="EMBL" id="CP081864">
    <property type="protein sequence ID" value="QZN95204.1"/>
    <property type="molecule type" value="Genomic_DNA"/>
</dbReference>
<accession>A0ABX9AKM9</accession>
<feature type="compositionally biased region" description="Low complexity" evidence="2">
    <location>
        <begin position="314"/>
        <end position="324"/>
    </location>
</feature>
<dbReference type="RefSeq" id="WP_222158310.1">
    <property type="nucleotide sequence ID" value="NZ_CP081864.1"/>
</dbReference>
<dbReference type="Proteomes" id="UP000825886">
    <property type="component" value="Chromosome"/>
</dbReference>
<evidence type="ECO:0000259" key="3">
    <source>
        <dbReference type="Pfam" id="PF13476"/>
    </source>
</evidence>
<dbReference type="Pfam" id="PF13558">
    <property type="entry name" value="SbcC_Walker_B"/>
    <property type="match status" value="1"/>
</dbReference>
<protein>
    <submittedName>
        <fullName evidence="4">AAA family ATPase</fullName>
    </submittedName>
</protein>
<feature type="domain" description="Rad50/SbcC-type AAA" evidence="3">
    <location>
        <begin position="5"/>
        <end position="237"/>
    </location>
</feature>
<evidence type="ECO:0000256" key="1">
    <source>
        <dbReference type="SAM" id="Coils"/>
    </source>
</evidence>
<feature type="coiled-coil region" evidence="1">
    <location>
        <begin position="732"/>
        <end position="766"/>
    </location>
</feature>
<keyword evidence="5" id="KW-1185">Reference proteome</keyword>
<dbReference type="PANTHER" id="PTHR32114:SF2">
    <property type="entry name" value="ABC TRANSPORTER ABCH.3"/>
    <property type="match status" value="1"/>
</dbReference>
<feature type="coiled-coil region" evidence="1">
    <location>
        <begin position="643"/>
        <end position="677"/>
    </location>
</feature>
<evidence type="ECO:0000313" key="5">
    <source>
        <dbReference type="Proteomes" id="UP000825886"/>
    </source>
</evidence>
<gene>
    <name evidence="4" type="ORF">K6K13_18580</name>
</gene>
<feature type="compositionally biased region" description="Basic and acidic residues" evidence="2">
    <location>
        <begin position="272"/>
        <end position="303"/>
    </location>
</feature>
<dbReference type="Gene3D" id="3.40.50.300">
    <property type="entry name" value="P-loop containing nucleotide triphosphate hydrolases"/>
    <property type="match status" value="2"/>
</dbReference>
<evidence type="ECO:0000313" key="4">
    <source>
        <dbReference type="EMBL" id="QZN95204.1"/>
    </source>
</evidence>
<organism evidence="4 5">
    <name type="scientific">Symbiopectobacterium purcellii</name>
    <dbReference type="NCBI Taxonomy" id="2871826"/>
    <lineage>
        <taxon>Bacteria</taxon>
        <taxon>Pseudomonadati</taxon>
        <taxon>Pseudomonadota</taxon>
        <taxon>Gammaproteobacteria</taxon>
        <taxon>Enterobacterales</taxon>
        <taxon>Enterobacteriaceae</taxon>
    </lineage>
</organism>
<proteinExistence type="predicted"/>
<feature type="region of interest" description="Disordered" evidence="2">
    <location>
        <begin position="986"/>
        <end position="1011"/>
    </location>
</feature>
<dbReference type="Pfam" id="PF13476">
    <property type="entry name" value="AAA_23"/>
    <property type="match status" value="1"/>
</dbReference>
<name>A0ABX9AKM9_9ENTR</name>
<feature type="coiled-coil region" evidence="1">
    <location>
        <begin position="330"/>
        <end position="407"/>
    </location>
</feature>
<dbReference type="InterPro" id="IPR038729">
    <property type="entry name" value="Rad50/SbcC_AAA"/>
</dbReference>
<dbReference type="SUPFAM" id="SSF52540">
    <property type="entry name" value="P-loop containing nucleoside triphosphate hydrolases"/>
    <property type="match status" value="1"/>
</dbReference>
<keyword evidence="1" id="KW-0175">Coiled coil</keyword>
<sequence>MRILSLRLKNLNSLKGEWKIDFTQEPFASNGLFAITGPTGAGKTTLLDAICLALYHQTPRLNTLSATQNELMTRNTADCLAEVEFEVKGIGYRAFWSQRRAKDAADGNLQTPKAELALIADGKILTQKLSEKLAHTVRITGLDFERFTRSMMLSQGQFAAFLNAEQNKRAELLEELTGTVIYGEISSRIYEQHKAVKLALDTLQARASAIALLDDSERQTVLAALTQRQQEEKGLREKREQALTHQQWLTQERLLQQDLRQKQQQAEAAEQAQRDAEPDRLRLERDEPAEKLRPLQRERERTQLARVAAQTRETALAQQHTASQTAHQQQQQLLLQAQQAQQQHNAARQQEEGLIAQQVIPLDQQIARQGERCAEHRQALTQTQTQRDNEQQQLAELLRQRDTLKIQRETRLNYQQQHPHHRHWSEQLGAWRAAFQEQQRLSGELTANGTQQQRLTNAEQELARKQVALIEQRSAQQQRYDTLQHQCEQQQQVWQQAETANPIAGLRERYAAHQRARQARRQFGELTQRLSNLRQQQQNSASKGIKLDQRFQADTEINDTKRADSQRLEQQLSDVEQRVELEKRIVKLEAERAQLQPGEACPLCGSTHHPAIAEYQTLTHTASEAQGLVAQLRTLCQQARSELAQREGALSALAKQRDELQAERAEQEKRYQACYNDWQQVSEHLHVTFTPEQEQEIAEWLTTCDREADTLFSQIEAQEQLQRSWQESKDSLTAAQQQRQETEQQLALLQQRIQAHREGLAEAAHKQQQLTAALTTQQETLAAALAPYALVPPALAEQQHWLAERATEAERWKTTEQQLQHDDNTLASLHATVQERKKTLQALDASATLQQTQWQDGEKQLAALRQQRHALFGDRDTQQVRQEWRQNSEQHQQRVDKLAVVLQEAAAQLAQLAGALAGQRTHCEHCVDAEQQATAQFATALARSPFTDEAAFQQALLNDDTRQVLRTKLDAVRQAVTETQALRQQATAGLSTHLAQRPPTGPDDDETTTPEQRLEQLDSALKTNLYQQGECQQRLRNDEMQRDKQQALLQEIEQQSQQYADWSCLNDLIGSQSGDKFRKFAQGLTLDHLVYLANLRLAHLHGRYQLQRKTDDELGLHVLDTWQADAVRDTRTLSGGESFLVSLALALALSDLVSNKTRIDSLFLDEGFGTLDADTLDSALDALDNLNATGKTIGVISHVEAIKARISTQIKVKKVNGLGVSQLDERYAL</sequence>